<protein>
    <submittedName>
        <fullName evidence="1">Uncharacterized protein</fullName>
    </submittedName>
</protein>
<evidence type="ECO:0000313" key="1">
    <source>
        <dbReference type="EnsemblMetazoa" id="GPAI038925-PA"/>
    </source>
</evidence>
<keyword evidence="2" id="KW-1185">Reference proteome</keyword>
<dbReference type="VEuPathDB" id="VectorBase:GPAI038925"/>
<sequence length="249" mass="25054">MSLSLIRSSIRKSSTGSAADVTDIVNGIDLADATGDTDAIGGRGDVDGGVVAGFVSVVDAGGFVGFIGIVGAVSMAGAVDIPGVVSITGVADAADVADDADVAIVTDDTDVVDPVGVEDGIKHADVADIADVIGVSDATAAAGAEYATRSVCAVGSAVNSSFLFADDSADSIFCSGSADVRSVAIFGLLLLSVSFKEFSIFKFSLVIDWLEKESALFFGLGGVCVACEVTENTLSWIGVSSDYFILEHS</sequence>
<dbReference type="Proteomes" id="UP000092445">
    <property type="component" value="Unassembled WGS sequence"/>
</dbReference>
<accession>A0A1B0A9Y0</accession>
<dbReference type="AlphaFoldDB" id="A0A1B0A9Y0"/>
<reference evidence="1" key="2">
    <citation type="submission" date="2020-05" db="UniProtKB">
        <authorList>
            <consortium name="EnsemblMetazoa"/>
        </authorList>
    </citation>
    <scope>IDENTIFICATION</scope>
    <source>
        <strain evidence="1">IAEA</strain>
    </source>
</reference>
<reference evidence="2" key="1">
    <citation type="submission" date="2014-03" db="EMBL/GenBank/DDBJ databases">
        <authorList>
            <person name="Aksoy S."/>
            <person name="Warren W."/>
            <person name="Wilson R.K."/>
        </authorList>
    </citation>
    <scope>NUCLEOTIDE SEQUENCE [LARGE SCALE GENOMIC DNA]</scope>
    <source>
        <strain evidence="2">IAEA</strain>
    </source>
</reference>
<dbReference type="EnsemblMetazoa" id="GPAI038925-RA">
    <property type="protein sequence ID" value="GPAI038925-PA"/>
    <property type="gene ID" value="GPAI038925"/>
</dbReference>
<organism evidence="1 2">
    <name type="scientific">Glossina pallidipes</name>
    <name type="common">Tsetse fly</name>
    <dbReference type="NCBI Taxonomy" id="7398"/>
    <lineage>
        <taxon>Eukaryota</taxon>
        <taxon>Metazoa</taxon>
        <taxon>Ecdysozoa</taxon>
        <taxon>Arthropoda</taxon>
        <taxon>Hexapoda</taxon>
        <taxon>Insecta</taxon>
        <taxon>Pterygota</taxon>
        <taxon>Neoptera</taxon>
        <taxon>Endopterygota</taxon>
        <taxon>Diptera</taxon>
        <taxon>Brachycera</taxon>
        <taxon>Muscomorpha</taxon>
        <taxon>Hippoboscoidea</taxon>
        <taxon>Glossinidae</taxon>
        <taxon>Glossina</taxon>
    </lineage>
</organism>
<name>A0A1B0A9Y0_GLOPL</name>
<proteinExistence type="predicted"/>
<evidence type="ECO:0000313" key="2">
    <source>
        <dbReference type="Proteomes" id="UP000092445"/>
    </source>
</evidence>